<feature type="compositionally biased region" description="Low complexity" evidence="1">
    <location>
        <begin position="15"/>
        <end position="24"/>
    </location>
</feature>
<keyword evidence="3" id="KW-1185">Reference proteome</keyword>
<feature type="compositionally biased region" description="Basic and acidic residues" evidence="1">
    <location>
        <begin position="28"/>
        <end position="42"/>
    </location>
</feature>
<feature type="region of interest" description="Disordered" evidence="1">
    <location>
        <begin position="1"/>
        <end position="42"/>
    </location>
</feature>
<gene>
    <name evidence="2" type="ORF">SAMN06297251_102179</name>
</gene>
<reference evidence="2 3" key="1">
    <citation type="submission" date="2017-04" db="EMBL/GenBank/DDBJ databases">
        <authorList>
            <person name="Afonso C.L."/>
            <person name="Miller P.J."/>
            <person name="Scott M.A."/>
            <person name="Spackman E."/>
            <person name="Goraichik I."/>
            <person name="Dimitrov K.M."/>
            <person name="Suarez D.L."/>
            <person name="Swayne D.E."/>
        </authorList>
    </citation>
    <scope>NUCLEOTIDE SEQUENCE [LARGE SCALE GENOMIC DNA]</scope>
    <source>
        <strain evidence="2 3">CGMCC 1.10972</strain>
    </source>
</reference>
<proteinExistence type="predicted"/>
<organism evidence="2 3">
    <name type="scientific">Fulvimarina manganoxydans</name>
    <dbReference type="NCBI Taxonomy" id="937218"/>
    <lineage>
        <taxon>Bacteria</taxon>
        <taxon>Pseudomonadati</taxon>
        <taxon>Pseudomonadota</taxon>
        <taxon>Alphaproteobacteria</taxon>
        <taxon>Hyphomicrobiales</taxon>
        <taxon>Aurantimonadaceae</taxon>
        <taxon>Fulvimarina</taxon>
    </lineage>
</organism>
<protein>
    <submittedName>
        <fullName evidence="2">Uncharacterized protein</fullName>
    </submittedName>
</protein>
<evidence type="ECO:0000313" key="2">
    <source>
        <dbReference type="EMBL" id="SMC43524.1"/>
    </source>
</evidence>
<evidence type="ECO:0000256" key="1">
    <source>
        <dbReference type="SAM" id="MobiDB-lite"/>
    </source>
</evidence>
<evidence type="ECO:0000313" key="3">
    <source>
        <dbReference type="Proteomes" id="UP000192656"/>
    </source>
</evidence>
<dbReference type="EMBL" id="FWXR01000002">
    <property type="protein sequence ID" value="SMC43524.1"/>
    <property type="molecule type" value="Genomic_DNA"/>
</dbReference>
<sequence>MRVIAPKAAYSVPISRSQRSQSSQKAMKHNEPQFRSKTERENEVRLENNYRTIGISAISAAAHAMKTRSGTIKPKPAGIQPLVAAE</sequence>
<feature type="region of interest" description="Disordered" evidence="1">
    <location>
        <begin position="67"/>
        <end position="86"/>
    </location>
</feature>
<dbReference type="Proteomes" id="UP000192656">
    <property type="component" value="Unassembled WGS sequence"/>
</dbReference>
<dbReference type="AlphaFoldDB" id="A0A1W1Z581"/>
<name>A0A1W1Z581_9HYPH</name>
<accession>A0A1W1Z581</accession>